<dbReference type="Gene3D" id="1.20.5.170">
    <property type="match status" value="1"/>
</dbReference>
<evidence type="ECO:0000256" key="12">
    <source>
        <dbReference type="ARBA" id="ARBA00032136"/>
    </source>
</evidence>
<evidence type="ECO:0000256" key="7">
    <source>
        <dbReference type="ARBA" id="ARBA00023108"/>
    </source>
</evidence>
<dbReference type="GO" id="GO:0000977">
    <property type="term" value="F:RNA polymerase II transcription regulatory region sequence-specific DNA binding"/>
    <property type="evidence" value="ECO:0007669"/>
    <property type="project" value="TreeGrafter"/>
</dbReference>
<feature type="domain" description="BZIP" evidence="14">
    <location>
        <begin position="419"/>
        <end position="482"/>
    </location>
</feature>
<dbReference type="PANTHER" id="PTHR13044">
    <property type="entry name" value="ACTIVATING TRANSCRIPTION FACTOR ATF 4/5"/>
    <property type="match status" value="1"/>
</dbReference>
<evidence type="ECO:0000256" key="1">
    <source>
        <dbReference type="ARBA" id="ARBA00004123"/>
    </source>
</evidence>
<dbReference type="InterPro" id="IPR004827">
    <property type="entry name" value="bZIP"/>
</dbReference>
<keyword evidence="16" id="KW-1185">Reference proteome</keyword>
<feature type="compositionally biased region" description="Polar residues" evidence="13">
    <location>
        <begin position="21"/>
        <end position="31"/>
    </location>
</feature>
<dbReference type="PANTHER" id="PTHR13044:SF2">
    <property type="entry name" value="CYCLIC AMP-DEPENDENT TRANSCRIPTION FACTOR ATF-4"/>
    <property type="match status" value="1"/>
</dbReference>
<dbReference type="AlphaFoldDB" id="A0AAW0HMT1"/>
<comment type="caution">
    <text evidence="15">The sequence shown here is derived from an EMBL/GenBank/DDBJ whole genome shotgun (WGS) entry which is preliminary data.</text>
</comment>
<dbReference type="GO" id="GO:0005813">
    <property type="term" value="C:centrosome"/>
    <property type="evidence" value="ECO:0007669"/>
    <property type="project" value="UniProtKB-SubCell"/>
</dbReference>
<organism evidence="15 16">
    <name type="scientific">Myodes glareolus</name>
    <name type="common">Bank vole</name>
    <name type="synonym">Clethrionomys glareolus</name>
    <dbReference type="NCBI Taxonomy" id="447135"/>
    <lineage>
        <taxon>Eukaryota</taxon>
        <taxon>Metazoa</taxon>
        <taxon>Chordata</taxon>
        <taxon>Craniata</taxon>
        <taxon>Vertebrata</taxon>
        <taxon>Euteleostomi</taxon>
        <taxon>Mammalia</taxon>
        <taxon>Eutheria</taxon>
        <taxon>Euarchontoglires</taxon>
        <taxon>Glires</taxon>
        <taxon>Rodentia</taxon>
        <taxon>Myomorpha</taxon>
        <taxon>Muroidea</taxon>
        <taxon>Cricetidae</taxon>
        <taxon>Arvicolinae</taxon>
        <taxon>Myodes</taxon>
    </lineage>
</organism>
<dbReference type="PROSITE" id="PS50217">
    <property type="entry name" value="BZIP"/>
    <property type="match status" value="1"/>
</dbReference>
<evidence type="ECO:0000256" key="2">
    <source>
        <dbReference type="ARBA" id="ARBA00004300"/>
    </source>
</evidence>
<dbReference type="SUPFAM" id="SSF57959">
    <property type="entry name" value="Leucine zipper domain"/>
    <property type="match status" value="1"/>
</dbReference>
<gene>
    <name evidence="15" type="ORF">U0070_019343</name>
</gene>
<reference evidence="15 16" key="1">
    <citation type="journal article" date="2023" name="bioRxiv">
        <title>Conserved and derived expression patterns and positive selection on dental genes reveal complex evolutionary context of ever-growing rodent molars.</title>
        <authorList>
            <person name="Calamari Z.T."/>
            <person name="Song A."/>
            <person name="Cohen E."/>
            <person name="Akter M."/>
            <person name="Roy R.D."/>
            <person name="Hallikas O."/>
            <person name="Christensen M.M."/>
            <person name="Li P."/>
            <person name="Marangoni P."/>
            <person name="Jernvall J."/>
            <person name="Klein O.D."/>
        </authorList>
    </citation>
    <scope>NUCLEOTIDE SEQUENCE [LARGE SCALE GENOMIC DNA]</scope>
    <source>
        <strain evidence="15">V071</strain>
    </source>
</reference>
<keyword evidence="10" id="KW-0804">Transcription</keyword>
<evidence type="ECO:0000256" key="6">
    <source>
        <dbReference type="ARBA" id="ARBA00023015"/>
    </source>
</evidence>
<dbReference type="GO" id="GO:0042981">
    <property type="term" value="P:regulation of apoptotic process"/>
    <property type="evidence" value="ECO:0007669"/>
    <property type="project" value="UniProtKB-ARBA"/>
</dbReference>
<evidence type="ECO:0000313" key="16">
    <source>
        <dbReference type="Proteomes" id="UP001488838"/>
    </source>
</evidence>
<dbReference type="GO" id="GO:0001228">
    <property type="term" value="F:DNA-binding transcription activator activity, RNA polymerase II-specific"/>
    <property type="evidence" value="ECO:0007669"/>
    <property type="project" value="TreeGrafter"/>
</dbReference>
<keyword evidence="6" id="KW-0805">Transcription regulation</keyword>
<evidence type="ECO:0000256" key="13">
    <source>
        <dbReference type="SAM" id="MobiDB-lite"/>
    </source>
</evidence>
<dbReference type="GO" id="GO:1990589">
    <property type="term" value="C:ATF4-CREB1 transcription factor complex"/>
    <property type="evidence" value="ECO:0007669"/>
    <property type="project" value="TreeGrafter"/>
</dbReference>
<protein>
    <recommendedName>
        <fullName evidence="4">Cyclic AMP-dependent transcription factor ATF-4</fullName>
    </recommendedName>
    <alternativeName>
        <fullName evidence="12">Activating transcription factor 4</fullName>
    </alternativeName>
</protein>
<dbReference type="FunFam" id="1.20.5.170:FF:000021">
    <property type="entry name" value="Cyclic AMP-dependent transcription factor ATF-4"/>
    <property type="match status" value="1"/>
</dbReference>
<comment type="subcellular location">
    <subcellularLocation>
        <location evidence="2">Cytoplasm</location>
        <location evidence="2">Cytoskeleton</location>
        <location evidence="2">Microtubule organizing center</location>
        <location evidence="2">Centrosome</location>
    </subcellularLocation>
    <subcellularLocation>
        <location evidence="1">Nucleus</location>
    </subcellularLocation>
</comment>
<feature type="region of interest" description="Disordered" evidence="13">
    <location>
        <begin position="351"/>
        <end position="410"/>
    </location>
</feature>
<sequence>MLETATAAGSPKTRAGGPSEWSDNSTATPQAQWRRDGEGQDANGMRLGGPTTGPRDHGERMCGVLRVCGHHGVLEAAVPAAALAFAAAAAAPGSAAAAPNGLSHGLNGCKLAGVPVTFCERGTAKMAAGRGLHSSIPTKPYNMTEMSFLNSEMLVGDLMSPFDQSGLGAEESLGLLDDYLEVAKHFKPHGFSSDKAKAGSSESLAVDGLVSASDTGKEDAFSGTDWMLEKMDLKEFDFDALFRFDDLETMPDELLTTLDDDTCDIFAPLVQETNKEPMTVNPIGHLPESATKIDQVAPFAFLQPFPCSPGVLSSTADHSFSLELGSEVDISEGDRKPDSAAYITVIPQCVKDEDTPSDNDSGICMSPESYLGSPQHSPSTSRGSPNIVPSPGVPRGSPRPKPYDPPGVTLTAKVKIEKLDKKLKKMEQNKTAATRYRQKKRAEQEALTGECKELEKKNEALKEKADSLAKEIQYLKDLIEEVRKAREKKRIP</sequence>
<dbReference type="InterPro" id="IPR046347">
    <property type="entry name" value="bZIP_sf"/>
</dbReference>
<evidence type="ECO:0000256" key="11">
    <source>
        <dbReference type="ARBA" id="ARBA00023242"/>
    </source>
</evidence>
<feature type="compositionally biased region" description="Polar residues" evidence="13">
    <location>
        <begin position="372"/>
        <end position="384"/>
    </location>
</feature>
<accession>A0AAW0HMT1</accession>
<evidence type="ECO:0000256" key="8">
    <source>
        <dbReference type="ARBA" id="ARBA00023125"/>
    </source>
</evidence>
<keyword evidence="7" id="KW-0090">Biological rhythms</keyword>
<dbReference type="PROSITE" id="PS00036">
    <property type="entry name" value="BZIP_BASIC"/>
    <property type="match status" value="1"/>
</dbReference>
<dbReference type="GO" id="GO:0048511">
    <property type="term" value="P:rhythmic process"/>
    <property type="evidence" value="ECO:0007669"/>
    <property type="project" value="UniProtKB-KW"/>
</dbReference>
<proteinExistence type="inferred from homology"/>
<feature type="region of interest" description="Disordered" evidence="13">
    <location>
        <begin position="1"/>
        <end position="57"/>
    </location>
</feature>
<keyword evidence="11" id="KW-0539">Nucleus</keyword>
<evidence type="ECO:0000256" key="9">
    <source>
        <dbReference type="ARBA" id="ARBA00023159"/>
    </source>
</evidence>
<dbReference type="EMBL" id="JBBHLL010000389">
    <property type="protein sequence ID" value="KAK7804219.1"/>
    <property type="molecule type" value="Genomic_DNA"/>
</dbReference>
<dbReference type="Pfam" id="PF00170">
    <property type="entry name" value="bZIP_1"/>
    <property type="match status" value="1"/>
</dbReference>
<keyword evidence="5" id="KW-0678">Repressor</keyword>
<keyword evidence="9" id="KW-0010">Activator</keyword>
<evidence type="ECO:0000256" key="10">
    <source>
        <dbReference type="ARBA" id="ARBA00023163"/>
    </source>
</evidence>
<dbReference type="CDD" id="cd14692">
    <property type="entry name" value="bZIP_ATF4"/>
    <property type="match status" value="1"/>
</dbReference>
<dbReference type="SMART" id="SM00338">
    <property type="entry name" value="BRLZ"/>
    <property type="match status" value="1"/>
</dbReference>
<keyword evidence="8" id="KW-0238">DNA-binding</keyword>
<evidence type="ECO:0000256" key="5">
    <source>
        <dbReference type="ARBA" id="ARBA00022491"/>
    </source>
</evidence>
<name>A0AAW0HMT1_MYOGA</name>
<evidence type="ECO:0000313" key="15">
    <source>
        <dbReference type="EMBL" id="KAK7804219.1"/>
    </source>
</evidence>
<evidence type="ECO:0000256" key="3">
    <source>
        <dbReference type="ARBA" id="ARBA00007163"/>
    </source>
</evidence>
<evidence type="ECO:0000256" key="4">
    <source>
        <dbReference type="ARBA" id="ARBA00018846"/>
    </source>
</evidence>
<dbReference type="Proteomes" id="UP001488838">
    <property type="component" value="Unassembled WGS sequence"/>
</dbReference>
<dbReference type="GO" id="GO:1990590">
    <property type="term" value="C:ATF1-ATF4 transcription factor complex"/>
    <property type="evidence" value="ECO:0007669"/>
    <property type="project" value="TreeGrafter"/>
</dbReference>
<comment type="similarity">
    <text evidence="3">Belongs to the bZIP family.</text>
</comment>
<evidence type="ECO:0000259" key="14">
    <source>
        <dbReference type="PROSITE" id="PS50217"/>
    </source>
</evidence>